<comment type="caution">
    <text evidence="1">The sequence shown here is derived from an EMBL/GenBank/DDBJ whole genome shotgun (WGS) entry which is preliminary data.</text>
</comment>
<sequence>MEQSEREEFVKNDNAYTVQSVLNNAGKTFSQHVEGGIKTFKVYDLVIIIEGEKMILKGEGIEIPNTSKTFWKRFHQLLDIG</sequence>
<dbReference type="AlphaFoldDB" id="A0A3D9BUG2"/>
<dbReference type="Proteomes" id="UP000256512">
    <property type="component" value="Unassembled WGS sequence"/>
</dbReference>
<accession>A0A3D9BUG2</accession>
<evidence type="ECO:0000313" key="1">
    <source>
        <dbReference type="EMBL" id="REC56991.1"/>
    </source>
</evidence>
<dbReference type="EMBL" id="QNVS01000003">
    <property type="protein sequence ID" value="REC56991.1"/>
    <property type="molecule type" value="Genomic_DNA"/>
</dbReference>
<dbReference type="RefSeq" id="WP_115948889.1">
    <property type="nucleotide sequence ID" value="NZ_QNVS01000003.1"/>
</dbReference>
<reference evidence="1 2" key="1">
    <citation type="journal article" date="2006" name="Int. J. Syst. Evol. Microbiol.">
        <title>Chryseobacterium piscium sp. nov., isolated from fish of the South Atlantic Ocean off South Africa.</title>
        <authorList>
            <person name="de Beer H."/>
            <person name="Hugo C.J."/>
            <person name="Jooste P.J."/>
            <person name="Vancanneyt M."/>
            <person name="Coenye T."/>
            <person name="Vandamme P."/>
        </authorList>
    </citation>
    <scope>NUCLEOTIDE SEQUENCE [LARGE SCALE GENOMIC DNA]</scope>
    <source>
        <strain evidence="1 2">CCUG 51923</strain>
    </source>
</reference>
<name>A0A3D9BUG2_9FLAO</name>
<proteinExistence type="predicted"/>
<organism evidence="1 2">
    <name type="scientific">Chryseobacterium piscium</name>
    <dbReference type="NCBI Taxonomy" id="333702"/>
    <lineage>
        <taxon>Bacteria</taxon>
        <taxon>Pseudomonadati</taxon>
        <taxon>Bacteroidota</taxon>
        <taxon>Flavobacteriia</taxon>
        <taxon>Flavobacteriales</taxon>
        <taxon>Weeksellaceae</taxon>
        <taxon>Chryseobacterium group</taxon>
        <taxon>Chryseobacterium</taxon>
    </lineage>
</organism>
<protein>
    <submittedName>
        <fullName evidence="1">Uncharacterized protein</fullName>
    </submittedName>
</protein>
<gene>
    <name evidence="1" type="ORF">DRF62_02195</name>
</gene>
<evidence type="ECO:0000313" key="2">
    <source>
        <dbReference type="Proteomes" id="UP000256512"/>
    </source>
</evidence>
<keyword evidence="2" id="KW-1185">Reference proteome</keyword>